<dbReference type="Proteomes" id="UP000740605">
    <property type="component" value="Unassembled WGS sequence"/>
</dbReference>
<dbReference type="Pfam" id="PF13604">
    <property type="entry name" value="AAA_30"/>
    <property type="match status" value="1"/>
</dbReference>
<dbReference type="InterPro" id="IPR014862">
    <property type="entry name" value="TrwC"/>
</dbReference>
<keyword evidence="4" id="KW-1185">Reference proteome</keyword>
<comment type="caution">
    <text evidence="3">The sequence shown here is derived from an EMBL/GenBank/DDBJ whole genome shotgun (WGS) entry which is preliminary data.</text>
</comment>
<evidence type="ECO:0000313" key="4">
    <source>
        <dbReference type="Proteomes" id="UP000740605"/>
    </source>
</evidence>
<dbReference type="InterPro" id="IPR027417">
    <property type="entry name" value="P-loop_NTPase"/>
</dbReference>
<dbReference type="InterPro" id="IPR003593">
    <property type="entry name" value="AAA+_ATPase"/>
</dbReference>
<name>A0ABS5XV78_9MICO</name>
<gene>
    <name evidence="3" type="ORF">J0P97_10220</name>
</gene>
<organism evidence="3 4">
    <name type="scientific">Microbacterium flavum</name>
    <dbReference type="NCBI Taxonomy" id="415216"/>
    <lineage>
        <taxon>Bacteria</taxon>
        <taxon>Bacillati</taxon>
        <taxon>Actinomycetota</taxon>
        <taxon>Actinomycetes</taxon>
        <taxon>Micrococcales</taxon>
        <taxon>Microbacteriaceae</taxon>
        <taxon>Microbacterium</taxon>
    </lineage>
</organism>
<evidence type="ECO:0000313" key="3">
    <source>
        <dbReference type="EMBL" id="MBT8798446.1"/>
    </source>
</evidence>
<protein>
    <submittedName>
        <fullName evidence="3">AAA family ATPase</fullName>
    </submittedName>
</protein>
<feature type="region of interest" description="Disordered" evidence="1">
    <location>
        <begin position="937"/>
        <end position="966"/>
    </location>
</feature>
<dbReference type="Pfam" id="PF08751">
    <property type="entry name" value="TrwC"/>
    <property type="match status" value="1"/>
</dbReference>
<sequence length="966" mass="105058">MRLSNGVEALAAYSETEQRTVTRFAVEDGAIETDQLSRGQLCQWVDGFDPLTGEHRGRVLSSPQADLLLDGTINAPKSFSLVALIHPELAVEFEALQDRLRDRVIRIWQRELNARRGAGGKTRENIRRLEVVELQHRRSRALDPHIHRHLWLSVKVQGEDGAWSNVDSRVAMKLHTLINAEGELAACTDPQWVEALARHGYTINDDGEVAEVAAAVRPLSRRSNQIEANRAIKLAAWRADHPGQEPDRDIIRQIDRFAWSKDRPTKPQRLDEDEWEQLVRDEIAVIDPALLSEVPHRPVVATAPADPDPDLFAAKALVDADRRSASSGGRFSLIDVRAGATRAVASSGIVASREDLAPLIDDVVARAISEVVDVLSVDPRRPQHVKAFMTPQTALLKLELAERFDRLNIAGINVSNDVLARVAATTLPGVDLDLGQIEAAAAIAGTNRLVAVTGPAGAGKTTMLRLANEALRLQHRRMIVVAPTKKAASVAAREIGANASSLHALLADHGWRWDYDEAGREMWTRLRVGEVDAAGIAYLGPRRCPIEVDDRIIVDEAGMVDLHTARALAELAEETGAQVAMVGDPLQAMPVGHSGAMACMARRSGAVVEMSAVHRFRDAEYAALTLRMRDPVSQDAALEVAEELAQRGQMHAVTDQRMARDLMLHAYFAAASARQRIALVVATNDEADAINDEIQQRRVDRGELDLRAIAVGMDEQRILIGDVVQTRLNDTGAGVENRAVWIVRDITADGIELVSTTDSADIRLVGMDYTAENVHLSYASTVHGIQGETTDVSMVGPGVDAAGLYVGMTRGRLRNDAIALVKPHQTAAGVIADAMMRGLPEVTIDDSQAAARAELGRAARDREPDDQEVADQIDRLIAEATSVLRGLDARIASRAATAHARRADGSLADELGREVRIDLEARATAAERLGALRVARADSSARSQLDDEDQWIPTAAEARPTASLSR</sequence>
<reference evidence="3 4" key="1">
    <citation type="submission" date="2021-03" db="EMBL/GenBank/DDBJ databases">
        <title>Microbacterium pauli sp. nov., isolated from microfiltered milk.</title>
        <authorList>
            <person name="Bellassi P."/>
            <person name="Fontana A."/>
            <person name="Callegari M.L."/>
            <person name="Lorenzo M."/>
            <person name="Cappa F."/>
        </authorList>
    </citation>
    <scope>NUCLEOTIDE SEQUENCE [LARGE SCALE GENOMIC DNA]</scope>
    <source>
        <strain evidence="3 4">DSM 18909</strain>
    </source>
</reference>
<dbReference type="EMBL" id="JAFLHG010000008">
    <property type="protein sequence ID" value="MBT8798446.1"/>
    <property type="molecule type" value="Genomic_DNA"/>
</dbReference>
<dbReference type="Gene3D" id="3.40.50.300">
    <property type="entry name" value="P-loop containing nucleotide triphosphate hydrolases"/>
    <property type="match status" value="2"/>
</dbReference>
<evidence type="ECO:0000259" key="2">
    <source>
        <dbReference type="SMART" id="SM00382"/>
    </source>
</evidence>
<dbReference type="Gene3D" id="2.30.30.940">
    <property type="match status" value="1"/>
</dbReference>
<dbReference type="SMART" id="SM00382">
    <property type="entry name" value="AAA"/>
    <property type="match status" value="1"/>
</dbReference>
<dbReference type="SUPFAM" id="SSF52540">
    <property type="entry name" value="P-loop containing nucleoside triphosphate hydrolases"/>
    <property type="match status" value="1"/>
</dbReference>
<proteinExistence type="predicted"/>
<evidence type="ECO:0000256" key="1">
    <source>
        <dbReference type="SAM" id="MobiDB-lite"/>
    </source>
</evidence>
<feature type="domain" description="AAA+ ATPase" evidence="2">
    <location>
        <begin position="446"/>
        <end position="710"/>
    </location>
</feature>
<accession>A0ABS5XV78</accession>
<dbReference type="SUPFAM" id="SSF55464">
    <property type="entry name" value="Origin of replication-binding domain, RBD-like"/>
    <property type="match status" value="1"/>
</dbReference>